<dbReference type="OrthoDB" id="9983560at2759"/>
<gene>
    <name evidence="8" type="ORF">MSAN_00179800</name>
</gene>
<keyword evidence="6" id="KW-0732">Signal</keyword>
<evidence type="ECO:0000256" key="1">
    <source>
        <dbReference type="ARBA" id="ARBA00001974"/>
    </source>
</evidence>
<dbReference type="InterPro" id="IPR006093">
    <property type="entry name" value="Oxy_OxRdtase_FAD_BS"/>
</dbReference>
<dbReference type="GO" id="GO:0071949">
    <property type="term" value="F:FAD binding"/>
    <property type="evidence" value="ECO:0007669"/>
    <property type="project" value="InterPro"/>
</dbReference>
<feature type="chain" id="PRO_5034125424" evidence="6">
    <location>
        <begin position="20"/>
        <end position="571"/>
    </location>
</feature>
<keyword evidence="4" id="KW-0274">FAD</keyword>
<dbReference type="InterPro" id="IPR050416">
    <property type="entry name" value="FAD-linked_Oxidoreductase"/>
</dbReference>
<dbReference type="SUPFAM" id="SSF56176">
    <property type="entry name" value="FAD-binding/transporter-associated domain-like"/>
    <property type="match status" value="1"/>
</dbReference>
<protein>
    <submittedName>
        <fullName evidence="8">FAD-binding domain-containing protein</fullName>
    </submittedName>
</protein>
<comment type="caution">
    <text evidence="8">The sequence shown here is derived from an EMBL/GenBank/DDBJ whole genome shotgun (WGS) entry which is preliminary data.</text>
</comment>
<feature type="domain" description="FAD-binding PCMH-type" evidence="7">
    <location>
        <begin position="116"/>
        <end position="296"/>
    </location>
</feature>
<evidence type="ECO:0000256" key="5">
    <source>
        <dbReference type="ARBA" id="ARBA00023002"/>
    </source>
</evidence>
<dbReference type="PROSITE" id="PS00862">
    <property type="entry name" value="OX2_COVAL_FAD"/>
    <property type="match status" value="1"/>
</dbReference>
<keyword evidence="5" id="KW-0560">Oxidoreductase</keyword>
<dbReference type="Pfam" id="PF01565">
    <property type="entry name" value="FAD_binding_4"/>
    <property type="match status" value="1"/>
</dbReference>
<proteinExistence type="inferred from homology"/>
<sequence length="571" mass="60510">MKGLDSSLVVLLCALLAESQDTARKAACRTVPGSPGYPSAAEWDAFNATVFGRLVTVVPSAKFCTTLPGGACTDDQWASALFRSTIPGAMDQVNWEQGYDLSPPSLCLRNGTTCGQGDVPLYSVEAETVEDIQAAVKFSSAHNLRVVLKSSGHDGLGRSTAPNSLLIHTHNFQNISFQDSFFVGSKDMGSVVTLGSGVYAHTLYEQGKANGKIAVGGSAATVCNAAGWIQGAGHSAISPTFGLGADNALEFDIVVASGELLKVNANSHADLFYALRGGGAGSWGVIVSVTFQAYPTFNATSSVIILGAENDTVASSLATLHAQHIFDWDSVHAGQYFWFLKNGTSADAPSILLLNTYMPNTTTSQSVALLTPFLNASLALPGVALLSQNFTYSDINDALYQADDSVGSNFVFGSRLIPAATYRDSPATIGKAYKQLLASGATTILGHLVAGGKVAENAKISSAVHPAWRTAKAHVIVTTEWDDSASLAEINQIRHFFQKVQVPIFDEMTGPNAGAYSNEADVLEPHFQTTFFGPHYAKLSAIKRKYDPEDLFIVGAGVGSERWDEWGLCRV</sequence>
<feature type="signal peptide" evidence="6">
    <location>
        <begin position="1"/>
        <end position="19"/>
    </location>
</feature>
<dbReference type="InterPro" id="IPR016166">
    <property type="entry name" value="FAD-bd_PCMH"/>
</dbReference>
<accession>A0A8H6ZHN0</accession>
<dbReference type="InterPro" id="IPR016169">
    <property type="entry name" value="FAD-bd_PCMH_sub2"/>
</dbReference>
<dbReference type="PROSITE" id="PS51387">
    <property type="entry name" value="FAD_PCMH"/>
    <property type="match status" value="1"/>
</dbReference>
<comment type="cofactor">
    <cofactor evidence="1">
        <name>FAD</name>
        <dbReference type="ChEBI" id="CHEBI:57692"/>
    </cofactor>
</comment>
<evidence type="ECO:0000256" key="3">
    <source>
        <dbReference type="ARBA" id="ARBA00022630"/>
    </source>
</evidence>
<dbReference type="InterPro" id="IPR006094">
    <property type="entry name" value="Oxid_FAD_bind_N"/>
</dbReference>
<evidence type="ECO:0000256" key="6">
    <source>
        <dbReference type="SAM" id="SignalP"/>
    </source>
</evidence>
<evidence type="ECO:0000313" key="9">
    <source>
        <dbReference type="Proteomes" id="UP000623467"/>
    </source>
</evidence>
<dbReference type="InterPro" id="IPR012951">
    <property type="entry name" value="BBE"/>
</dbReference>
<dbReference type="GO" id="GO:0016491">
    <property type="term" value="F:oxidoreductase activity"/>
    <property type="evidence" value="ECO:0007669"/>
    <property type="project" value="UniProtKB-KW"/>
</dbReference>
<dbReference type="Proteomes" id="UP000623467">
    <property type="component" value="Unassembled WGS sequence"/>
</dbReference>
<dbReference type="EMBL" id="JACAZH010000001">
    <property type="protein sequence ID" value="KAF7377572.1"/>
    <property type="molecule type" value="Genomic_DNA"/>
</dbReference>
<dbReference type="PANTHER" id="PTHR42973">
    <property type="entry name" value="BINDING OXIDOREDUCTASE, PUTATIVE (AFU_ORTHOLOGUE AFUA_1G17690)-RELATED"/>
    <property type="match status" value="1"/>
</dbReference>
<evidence type="ECO:0000313" key="8">
    <source>
        <dbReference type="EMBL" id="KAF7377572.1"/>
    </source>
</evidence>
<name>A0A8H6ZHN0_9AGAR</name>
<keyword evidence="9" id="KW-1185">Reference proteome</keyword>
<reference evidence="8" key="1">
    <citation type="submission" date="2020-05" db="EMBL/GenBank/DDBJ databases">
        <title>Mycena genomes resolve the evolution of fungal bioluminescence.</title>
        <authorList>
            <person name="Tsai I.J."/>
        </authorList>
    </citation>
    <scope>NUCLEOTIDE SEQUENCE</scope>
    <source>
        <strain evidence="8">160909Yilan</strain>
    </source>
</reference>
<organism evidence="8 9">
    <name type="scientific">Mycena sanguinolenta</name>
    <dbReference type="NCBI Taxonomy" id="230812"/>
    <lineage>
        <taxon>Eukaryota</taxon>
        <taxon>Fungi</taxon>
        <taxon>Dikarya</taxon>
        <taxon>Basidiomycota</taxon>
        <taxon>Agaricomycotina</taxon>
        <taxon>Agaricomycetes</taxon>
        <taxon>Agaricomycetidae</taxon>
        <taxon>Agaricales</taxon>
        <taxon>Marasmiineae</taxon>
        <taxon>Mycenaceae</taxon>
        <taxon>Mycena</taxon>
    </lineage>
</organism>
<dbReference type="Pfam" id="PF08031">
    <property type="entry name" value="BBE"/>
    <property type="match status" value="1"/>
</dbReference>
<dbReference type="Gene3D" id="3.30.465.10">
    <property type="match status" value="2"/>
</dbReference>
<dbReference type="AlphaFoldDB" id="A0A8H6ZHN0"/>
<keyword evidence="3" id="KW-0285">Flavoprotein</keyword>
<dbReference type="PANTHER" id="PTHR42973:SF39">
    <property type="entry name" value="FAD-BINDING PCMH-TYPE DOMAIN-CONTAINING PROTEIN"/>
    <property type="match status" value="1"/>
</dbReference>
<evidence type="ECO:0000256" key="2">
    <source>
        <dbReference type="ARBA" id="ARBA00005466"/>
    </source>
</evidence>
<evidence type="ECO:0000256" key="4">
    <source>
        <dbReference type="ARBA" id="ARBA00022827"/>
    </source>
</evidence>
<comment type="similarity">
    <text evidence="2">Belongs to the oxygen-dependent FAD-linked oxidoreductase family.</text>
</comment>
<dbReference type="InterPro" id="IPR036318">
    <property type="entry name" value="FAD-bd_PCMH-like_sf"/>
</dbReference>
<evidence type="ECO:0000259" key="7">
    <source>
        <dbReference type="PROSITE" id="PS51387"/>
    </source>
</evidence>